<accession>A0AAE1MSH8</accession>
<feature type="compositionally biased region" description="Basic and acidic residues" evidence="2">
    <location>
        <begin position="94"/>
        <end position="110"/>
    </location>
</feature>
<dbReference type="Proteomes" id="UP001293593">
    <property type="component" value="Unassembled WGS sequence"/>
</dbReference>
<evidence type="ECO:0000259" key="3">
    <source>
        <dbReference type="Pfam" id="PF04782"/>
    </source>
</evidence>
<keyword evidence="6" id="KW-1185">Reference proteome</keyword>
<evidence type="ECO:0000256" key="1">
    <source>
        <dbReference type="SAM" id="Coils"/>
    </source>
</evidence>
<dbReference type="EMBL" id="JAWXYG010000003">
    <property type="protein sequence ID" value="KAK4276459.1"/>
    <property type="molecule type" value="Genomic_DNA"/>
</dbReference>
<feature type="region of interest" description="Disordered" evidence="2">
    <location>
        <begin position="66"/>
        <end position="110"/>
    </location>
</feature>
<feature type="coiled-coil region" evidence="1">
    <location>
        <begin position="569"/>
        <end position="596"/>
    </location>
</feature>
<feature type="compositionally biased region" description="Basic and acidic residues" evidence="2">
    <location>
        <begin position="229"/>
        <end position="242"/>
    </location>
</feature>
<evidence type="ECO:0000313" key="5">
    <source>
        <dbReference type="EMBL" id="KAK4276459.1"/>
    </source>
</evidence>
<evidence type="ECO:0008006" key="7">
    <source>
        <dbReference type="Google" id="ProtNLM"/>
    </source>
</evidence>
<comment type="caution">
    <text evidence="5">The sequence shown here is derived from an EMBL/GenBank/DDBJ whole genome shotgun (WGS) entry which is preliminary data.</text>
</comment>
<dbReference type="InterPro" id="IPR006867">
    <property type="entry name" value="DUF632"/>
</dbReference>
<gene>
    <name evidence="5" type="ORF">QN277_014606</name>
</gene>
<dbReference type="PANTHER" id="PTHR21450:SF19">
    <property type="entry name" value="F5M15.15"/>
    <property type="match status" value="1"/>
</dbReference>
<feature type="domain" description="DUF630" evidence="4">
    <location>
        <begin position="1"/>
        <end position="59"/>
    </location>
</feature>
<name>A0AAE1MSH8_9FABA</name>
<feature type="region of interest" description="Disordered" evidence="2">
    <location>
        <begin position="182"/>
        <end position="249"/>
    </location>
</feature>
<feature type="domain" description="DUF632" evidence="3">
    <location>
        <begin position="253"/>
        <end position="559"/>
    </location>
</feature>
<dbReference type="Pfam" id="PF04783">
    <property type="entry name" value="DUF630"/>
    <property type="match status" value="1"/>
</dbReference>
<protein>
    <recommendedName>
        <fullName evidence="7">Nitrate regulatory gene2 protein-like</fullName>
    </recommendedName>
</protein>
<dbReference type="PANTHER" id="PTHR21450">
    <property type="entry name" value="PROTEIN ALTERED PHOSPHATE STARVATION RESPONSE 1"/>
    <property type="match status" value="1"/>
</dbReference>
<keyword evidence="1" id="KW-0175">Coiled coil</keyword>
<evidence type="ECO:0000259" key="4">
    <source>
        <dbReference type="Pfam" id="PF04783"/>
    </source>
</evidence>
<proteinExistence type="predicted"/>
<reference evidence="5" key="1">
    <citation type="submission" date="2023-10" db="EMBL/GenBank/DDBJ databases">
        <title>Chromosome-level genome of the transformable northern wattle, Acacia crassicarpa.</title>
        <authorList>
            <person name="Massaro I."/>
            <person name="Sinha N.R."/>
            <person name="Poethig S."/>
            <person name="Leichty A.R."/>
        </authorList>
    </citation>
    <scope>NUCLEOTIDE SEQUENCE</scope>
    <source>
        <strain evidence="5">Acra3RX</strain>
        <tissue evidence="5">Leaf</tissue>
    </source>
</reference>
<evidence type="ECO:0000256" key="2">
    <source>
        <dbReference type="SAM" id="MobiDB-lite"/>
    </source>
</evidence>
<feature type="compositionally biased region" description="Low complexity" evidence="2">
    <location>
        <begin position="79"/>
        <end position="93"/>
    </location>
</feature>
<organism evidence="5 6">
    <name type="scientific">Acacia crassicarpa</name>
    <name type="common">northern wattle</name>
    <dbReference type="NCBI Taxonomy" id="499986"/>
    <lineage>
        <taxon>Eukaryota</taxon>
        <taxon>Viridiplantae</taxon>
        <taxon>Streptophyta</taxon>
        <taxon>Embryophyta</taxon>
        <taxon>Tracheophyta</taxon>
        <taxon>Spermatophyta</taxon>
        <taxon>Magnoliopsida</taxon>
        <taxon>eudicotyledons</taxon>
        <taxon>Gunneridae</taxon>
        <taxon>Pentapetalae</taxon>
        <taxon>rosids</taxon>
        <taxon>fabids</taxon>
        <taxon>Fabales</taxon>
        <taxon>Fabaceae</taxon>
        <taxon>Caesalpinioideae</taxon>
        <taxon>mimosoid clade</taxon>
        <taxon>Acacieae</taxon>
        <taxon>Acacia</taxon>
    </lineage>
</organism>
<evidence type="ECO:0000313" key="6">
    <source>
        <dbReference type="Proteomes" id="UP001293593"/>
    </source>
</evidence>
<sequence length="660" mass="74686">MGCNSSRLDLLPAVSLCRDRCKFVDEALRQSYFLADAHLAHMHSLKTLGPALHSFFHHHEDPGDHADHGIISNLPRSPPLAASPDHASSSSSDSDLHVHSHSESSETDKDFQFLNPTRYDYINRDPAPDDLVFVNYMQPLYPPFSPPLPNSKPPSPPPPGSSAWDFLNLFETFEKYEVRYSPSRDIKEEKSKKSQRSTEHGSKNKATEAVDGSDNGRGKTGRAENVVDSTEKEQREAKDSGKPAKVNSAKGVSEIMEEIQILMERASESGRPVLGMLDVGKLRHHRGIAVNSVSCKMMHVFTPIVSTKPPTVKSTEFSLVCQRTGPAYERAHKDEGNLSCTLKKLSMWEKKLYDEVKVEEKLHVLYKKKYRQLNRMMSKKHVDAQKVGPLEAYIQIISTKMKISIQVVDKISNTICKLGEEELWPLINEFILRFLGMWKEMQECYRSQNQGIEEGKSVEAFWLSREQVSKEHVDAAIKLKSELQNWNSSFSEWIYAQKCQVKALNGWLLRCLPEEETSDEGSARSPSVLVICNKWWQAVDKISDKNVVEAVNEFLSGVNEVLDKYISDLQQILAVDKELERRVRAVERQEQKMQREKKMKSESEGGVLFESGSGSLRCRLQRIFSALENLAATSASAYEQLCQHIEQDGHGLLGPPHIIH</sequence>
<dbReference type="AlphaFoldDB" id="A0AAE1MSH8"/>
<dbReference type="InterPro" id="IPR006868">
    <property type="entry name" value="DUF630"/>
</dbReference>
<feature type="compositionally biased region" description="Basic and acidic residues" evidence="2">
    <location>
        <begin position="182"/>
        <end position="208"/>
    </location>
</feature>
<dbReference type="Pfam" id="PF04782">
    <property type="entry name" value="DUF632"/>
    <property type="match status" value="1"/>
</dbReference>